<dbReference type="Proteomes" id="UP000004659">
    <property type="component" value="Unassembled WGS sequence"/>
</dbReference>
<protein>
    <submittedName>
        <fullName evidence="2">Uncharacterized protein</fullName>
    </submittedName>
</protein>
<gene>
    <name evidence="2" type="ORF">BALG_02439</name>
</gene>
<dbReference type="AlphaFoldDB" id="A0A0E1WYX2"/>
<evidence type="ECO:0000313" key="2">
    <source>
        <dbReference type="EMBL" id="EEZ29086.1"/>
    </source>
</evidence>
<keyword evidence="1" id="KW-0812">Transmembrane</keyword>
<accession>A0A0E1WYX2</accession>
<feature type="transmembrane region" description="Helical" evidence="1">
    <location>
        <begin position="47"/>
        <end position="69"/>
    </location>
</feature>
<reference evidence="2" key="1">
    <citation type="submission" date="2009-01" db="EMBL/GenBank/DDBJ databases">
        <title>The Genome Sequence of Brucella pinnipedialis M292/94/1.</title>
        <authorList>
            <consortium name="The Broad Institute Genome Sequencing Platform"/>
            <person name="Ward D."/>
            <person name="Young S.K."/>
            <person name="Kodira C.D."/>
            <person name="Zeng Q."/>
            <person name="Koehrsen M."/>
            <person name="Alvarado L."/>
            <person name="Berlin A."/>
            <person name="Borenstein D."/>
            <person name="Chen Z."/>
            <person name="Engels R."/>
            <person name="Freedman E."/>
            <person name="Gellesch M."/>
            <person name="Goldberg J."/>
            <person name="Griggs A."/>
            <person name="Gujja S."/>
            <person name="Heiman D."/>
            <person name="Hepburn T."/>
            <person name="Howarth C."/>
            <person name="Jen D."/>
            <person name="Larson L."/>
            <person name="Lewis B."/>
            <person name="Mehta T."/>
            <person name="Park D."/>
            <person name="Pearson M."/>
            <person name="Roberts A."/>
            <person name="Saif S."/>
            <person name="Shea T."/>
            <person name="Shenoy N."/>
            <person name="Sisk P."/>
            <person name="Stolte C."/>
            <person name="Sykes S."/>
            <person name="Walk T."/>
            <person name="White J."/>
            <person name="Yandava C."/>
            <person name="Whatmore A.M."/>
            <person name="Perrett L.L."/>
            <person name="O'Callaghan D."/>
            <person name="Nusbaum C."/>
            <person name="Galagan J."/>
            <person name="Birren B."/>
        </authorList>
    </citation>
    <scope>NUCLEOTIDE SEQUENCE [LARGE SCALE GENOMIC DNA]</scope>
    <source>
        <strain evidence="2">M292/94/1</strain>
    </source>
</reference>
<keyword evidence="1" id="KW-1133">Transmembrane helix</keyword>
<evidence type="ECO:0000256" key="1">
    <source>
        <dbReference type="SAM" id="Phobius"/>
    </source>
</evidence>
<dbReference type="EMBL" id="EQ999534">
    <property type="protein sequence ID" value="EEZ29086.1"/>
    <property type="molecule type" value="Genomic_DNA"/>
</dbReference>
<sequence>MVLQTGKQYCGRVSACGGTYVLADVRPRRDAALCPSIHTPEDGMMQWIYWIEFAMIVAMVAVVFGLTWMETLRK</sequence>
<name>A0A0E1WYX2_9HYPH</name>
<dbReference type="HOGENOM" id="CLU_2680491_0_0_5"/>
<organism evidence="2">
    <name type="scientific">Brucella pinnipedialis M292/94/1</name>
    <dbReference type="NCBI Taxonomy" id="520462"/>
    <lineage>
        <taxon>Bacteria</taxon>
        <taxon>Pseudomonadati</taxon>
        <taxon>Pseudomonadota</taxon>
        <taxon>Alphaproteobacteria</taxon>
        <taxon>Hyphomicrobiales</taxon>
        <taxon>Brucellaceae</taxon>
        <taxon>Brucella/Ochrobactrum group</taxon>
        <taxon>Brucella</taxon>
    </lineage>
</organism>
<keyword evidence="1" id="KW-0472">Membrane</keyword>
<proteinExistence type="predicted"/>